<evidence type="ECO:0000313" key="3">
    <source>
        <dbReference type="Proteomes" id="UP000886476"/>
    </source>
</evidence>
<accession>A0ABX2CH50</accession>
<proteinExistence type="predicted"/>
<keyword evidence="1" id="KW-0472">Membrane</keyword>
<evidence type="ECO:0000256" key="1">
    <source>
        <dbReference type="SAM" id="Phobius"/>
    </source>
</evidence>
<protein>
    <submittedName>
        <fullName evidence="2">Uncharacterized protein</fullName>
    </submittedName>
</protein>
<feature type="transmembrane region" description="Helical" evidence="1">
    <location>
        <begin position="23"/>
        <end position="40"/>
    </location>
</feature>
<feature type="transmembrane region" description="Helical" evidence="1">
    <location>
        <begin position="46"/>
        <end position="66"/>
    </location>
</feature>
<comment type="caution">
    <text evidence="2">The sequence shown here is derived from an EMBL/GenBank/DDBJ whole genome shotgun (WGS) entry which is preliminary data.</text>
</comment>
<sequence>MTQADNQLAGTQKSAVQGCLKSMMVNVLILAFMCGAWYFLFGDKGILAGIASFLAIHLARFFAAVFGNPPQVPSLREPDRDKSA</sequence>
<reference evidence="2" key="1">
    <citation type="submission" date="2020-05" db="EMBL/GenBank/DDBJ databases">
        <title>Nod-independent and nitrogen-fixing Bradyrhizobium aeschynomene sp. nov. isolated from nodules of Aeschynomene indica.</title>
        <authorList>
            <person name="Zhang Z."/>
        </authorList>
    </citation>
    <scope>NUCLEOTIDE SEQUENCE</scope>
    <source>
        <strain evidence="2">83012</strain>
    </source>
</reference>
<keyword evidence="1" id="KW-1133">Transmembrane helix</keyword>
<keyword evidence="1" id="KW-0812">Transmembrane</keyword>
<name>A0ABX2CH50_9BRAD</name>
<dbReference type="RefSeq" id="WP_172112598.1">
    <property type="nucleotide sequence ID" value="NZ_JABFDN010000007.1"/>
</dbReference>
<dbReference type="EMBL" id="JABFDN010000007">
    <property type="protein sequence ID" value="NPU67514.1"/>
    <property type="molecule type" value="Genomic_DNA"/>
</dbReference>
<evidence type="ECO:0000313" key="2">
    <source>
        <dbReference type="EMBL" id="NPU67514.1"/>
    </source>
</evidence>
<organism evidence="2 3">
    <name type="scientific">Bradyrhizobium aeschynomenes</name>
    <dbReference type="NCBI Taxonomy" id="2734909"/>
    <lineage>
        <taxon>Bacteria</taxon>
        <taxon>Pseudomonadati</taxon>
        <taxon>Pseudomonadota</taxon>
        <taxon>Alphaproteobacteria</taxon>
        <taxon>Hyphomicrobiales</taxon>
        <taxon>Nitrobacteraceae</taxon>
        <taxon>Bradyrhizobium</taxon>
    </lineage>
</organism>
<dbReference type="Proteomes" id="UP000886476">
    <property type="component" value="Unassembled WGS sequence"/>
</dbReference>
<gene>
    <name evidence="2" type="ORF">HL667_21100</name>
</gene>
<keyword evidence="3" id="KW-1185">Reference proteome</keyword>